<dbReference type="AlphaFoldDB" id="A0A1L9SGF6"/>
<dbReference type="EMBL" id="KV878343">
    <property type="protein sequence ID" value="OJJ46252.1"/>
    <property type="molecule type" value="Genomic_DNA"/>
</dbReference>
<dbReference type="PANTHER" id="PTHR19846">
    <property type="entry name" value="WD40 REPEAT PROTEIN"/>
    <property type="match status" value="1"/>
</dbReference>
<dbReference type="GO" id="GO:0000398">
    <property type="term" value="P:mRNA splicing, via spliceosome"/>
    <property type="evidence" value="ECO:0007669"/>
    <property type="project" value="TreeGrafter"/>
</dbReference>
<dbReference type="RefSeq" id="XP_022580762.1">
    <property type="nucleotide sequence ID" value="XM_022729436.1"/>
</dbReference>
<dbReference type="FunFam" id="4.10.280.110:FF:000003">
    <property type="entry name" value="Pre-mRNA splicing factor, variant"/>
    <property type="match status" value="1"/>
</dbReference>
<dbReference type="Gene3D" id="2.130.10.10">
    <property type="entry name" value="YVTN repeat-like/Quinoprotein amine dehydrogenase"/>
    <property type="match status" value="3"/>
</dbReference>
<accession>A0A1L9SGF6</accession>
<feature type="compositionally biased region" description="Low complexity" evidence="4">
    <location>
        <begin position="448"/>
        <end position="461"/>
    </location>
</feature>
<dbReference type="FunFam" id="2.130.10.10:FF:000698">
    <property type="entry name" value="Putative pre-mRNA splicing factor"/>
    <property type="match status" value="1"/>
</dbReference>
<dbReference type="OrthoDB" id="540662at2759"/>
<protein>
    <recommendedName>
        <fullName evidence="5">Pre-mRNA processing factor 4 (PRP4)-like domain-containing protein</fullName>
    </recommendedName>
</protein>
<feature type="repeat" description="WD" evidence="3">
    <location>
        <begin position="495"/>
        <end position="529"/>
    </location>
</feature>
<evidence type="ECO:0000259" key="5">
    <source>
        <dbReference type="SMART" id="SM00500"/>
    </source>
</evidence>
<dbReference type="PROSITE" id="PS00678">
    <property type="entry name" value="WD_REPEATS_1"/>
    <property type="match status" value="1"/>
</dbReference>
<gene>
    <name evidence="6" type="ORF">ASPZODRAFT_67199</name>
</gene>
<dbReference type="InterPro" id="IPR020472">
    <property type="entry name" value="WD40_PAC1"/>
</dbReference>
<dbReference type="GeneID" id="34615900"/>
<dbReference type="STRING" id="1073090.A0A1L9SGF6"/>
<dbReference type="Gene3D" id="4.10.280.110">
    <property type="entry name" value="Pre-mRNA processing factor 4 domain"/>
    <property type="match status" value="1"/>
</dbReference>
<dbReference type="GO" id="GO:0017070">
    <property type="term" value="F:U6 snRNA binding"/>
    <property type="evidence" value="ECO:0007669"/>
    <property type="project" value="TreeGrafter"/>
</dbReference>
<dbReference type="PRINTS" id="PR00320">
    <property type="entry name" value="GPROTEINBRPT"/>
</dbReference>
<evidence type="ECO:0000313" key="6">
    <source>
        <dbReference type="EMBL" id="OJJ46252.1"/>
    </source>
</evidence>
<dbReference type="SMART" id="SM00320">
    <property type="entry name" value="WD40"/>
    <property type="match status" value="7"/>
</dbReference>
<dbReference type="Pfam" id="PF08799">
    <property type="entry name" value="PRP4"/>
    <property type="match status" value="1"/>
</dbReference>
<name>A0A1L9SGF6_9EURO</name>
<dbReference type="GO" id="GO:0046540">
    <property type="term" value="C:U4/U6 x U5 tri-snRNP complex"/>
    <property type="evidence" value="ECO:0007669"/>
    <property type="project" value="TreeGrafter"/>
</dbReference>
<dbReference type="PROSITE" id="PS50082">
    <property type="entry name" value="WD_REPEATS_2"/>
    <property type="match status" value="4"/>
</dbReference>
<feature type="domain" description="Pre-mRNA processing factor 4 (PRP4)-like" evidence="5">
    <location>
        <begin position="65"/>
        <end position="119"/>
    </location>
</feature>
<dbReference type="SMART" id="SM00500">
    <property type="entry name" value="SFM"/>
    <property type="match status" value="1"/>
</dbReference>
<proteinExistence type="predicted"/>
<dbReference type="FunFam" id="2.130.10.10:FF:001343">
    <property type="entry name" value="Pre-mRNA splicing factor, putative (AFU_orthologue AFUA_8G04590)"/>
    <property type="match status" value="1"/>
</dbReference>
<evidence type="ECO:0000256" key="1">
    <source>
        <dbReference type="ARBA" id="ARBA00022574"/>
    </source>
</evidence>
<dbReference type="InterPro" id="IPR019775">
    <property type="entry name" value="WD40_repeat_CS"/>
</dbReference>
<organism evidence="6 7">
    <name type="scientific">Penicilliopsis zonata CBS 506.65</name>
    <dbReference type="NCBI Taxonomy" id="1073090"/>
    <lineage>
        <taxon>Eukaryota</taxon>
        <taxon>Fungi</taxon>
        <taxon>Dikarya</taxon>
        <taxon>Ascomycota</taxon>
        <taxon>Pezizomycotina</taxon>
        <taxon>Eurotiomycetes</taxon>
        <taxon>Eurotiomycetidae</taxon>
        <taxon>Eurotiales</taxon>
        <taxon>Aspergillaceae</taxon>
        <taxon>Penicilliopsis</taxon>
    </lineage>
</organism>
<dbReference type="PANTHER" id="PTHR19846:SF0">
    <property type="entry name" value="PRE-MRNA PROCESSING FACTOR 4"/>
    <property type="match status" value="1"/>
</dbReference>
<evidence type="ECO:0000256" key="4">
    <source>
        <dbReference type="SAM" id="MobiDB-lite"/>
    </source>
</evidence>
<dbReference type="CDD" id="cd00200">
    <property type="entry name" value="WD40"/>
    <property type="match status" value="1"/>
</dbReference>
<keyword evidence="7" id="KW-1185">Reference proteome</keyword>
<dbReference type="InterPro" id="IPR015943">
    <property type="entry name" value="WD40/YVTN_repeat-like_dom_sf"/>
</dbReference>
<dbReference type="FunFam" id="2.130.10.10:FF:001014">
    <property type="entry name" value="Pre-mRNA splicing factor, putative"/>
    <property type="match status" value="1"/>
</dbReference>
<feature type="region of interest" description="Disordered" evidence="4">
    <location>
        <begin position="442"/>
        <end position="461"/>
    </location>
</feature>
<dbReference type="VEuPathDB" id="FungiDB:ASPZODRAFT_67199"/>
<dbReference type="Proteomes" id="UP000184188">
    <property type="component" value="Unassembled WGS sequence"/>
</dbReference>
<dbReference type="SUPFAM" id="SSF50978">
    <property type="entry name" value="WD40 repeat-like"/>
    <property type="match status" value="1"/>
</dbReference>
<feature type="repeat" description="WD" evidence="3">
    <location>
        <begin position="380"/>
        <end position="414"/>
    </location>
</feature>
<feature type="repeat" description="WD" evidence="3">
    <location>
        <begin position="296"/>
        <end position="337"/>
    </location>
</feature>
<dbReference type="GO" id="GO:0030621">
    <property type="term" value="F:U4 snRNA binding"/>
    <property type="evidence" value="ECO:0007669"/>
    <property type="project" value="TreeGrafter"/>
</dbReference>
<dbReference type="InterPro" id="IPR036322">
    <property type="entry name" value="WD40_repeat_dom_sf"/>
</dbReference>
<dbReference type="InterPro" id="IPR014906">
    <property type="entry name" value="PRP4-like"/>
</dbReference>
<evidence type="ECO:0000256" key="3">
    <source>
        <dbReference type="PROSITE-ProRule" id="PRU00221"/>
    </source>
</evidence>
<keyword evidence="1 3" id="KW-0853">WD repeat</keyword>
<feature type="repeat" description="WD" evidence="3">
    <location>
        <begin position="338"/>
        <end position="379"/>
    </location>
</feature>
<reference evidence="7" key="1">
    <citation type="journal article" date="2017" name="Genome Biol.">
        <title>Comparative genomics reveals high biological diversity and specific adaptations in the industrially and medically important fungal genus Aspergillus.</title>
        <authorList>
            <person name="de Vries R.P."/>
            <person name="Riley R."/>
            <person name="Wiebenga A."/>
            <person name="Aguilar-Osorio G."/>
            <person name="Amillis S."/>
            <person name="Uchima C.A."/>
            <person name="Anderluh G."/>
            <person name="Asadollahi M."/>
            <person name="Askin M."/>
            <person name="Barry K."/>
            <person name="Battaglia E."/>
            <person name="Bayram O."/>
            <person name="Benocci T."/>
            <person name="Braus-Stromeyer S.A."/>
            <person name="Caldana C."/>
            <person name="Canovas D."/>
            <person name="Cerqueira G.C."/>
            <person name="Chen F."/>
            <person name="Chen W."/>
            <person name="Choi C."/>
            <person name="Clum A."/>
            <person name="Dos Santos R.A."/>
            <person name="Damasio A.R."/>
            <person name="Diallinas G."/>
            <person name="Emri T."/>
            <person name="Fekete E."/>
            <person name="Flipphi M."/>
            <person name="Freyberg S."/>
            <person name="Gallo A."/>
            <person name="Gournas C."/>
            <person name="Habgood R."/>
            <person name="Hainaut M."/>
            <person name="Harispe M.L."/>
            <person name="Henrissat B."/>
            <person name="Hilden K.S."/>
            <person name="Hope R."/>
            <person name="Hossain A."/>
            <person name="Karabika E."/>
            <person name="Karaffa L."/>
            <person name="Karanyi Z."/>
            <person name="Krasevec N."/>
            <person name="Kuo A."/>
            <person name="Kusch H."/>
            <person name="LaButti K."/>
            <person name="Lagendijk E.L."/>
            <person name="Lapidus A."/>
            <person name="Levasseur A."/>
            <person name="Lindquist E."/>
            <person name="Lipzen A."/>
            <person name="Logrieco A.F."/>
            <person name="MacCabe A."/>
            <person name="Maekelae M.R."/>
            <person name="Malavazi I."/>
            <person name="Melin P."/>
            <person name="Meyer V."/>
            <person name="Mielnichuk N."/>
            <person name="Miskei M."/>
            <person name="Molnar A.P."/>
            <person name="Mule G."/>
            <person name="Ngan C.Y."/>
            <person name="Orejas M."/>
            <person name="Orosz E."/>
            <person name="Ouedraogo J.P."/>
            <person name="Overkamp K.M."/>
            <person name="Park H.-S."/>
            <person name="Perrone G."/>
            <person name="Piumi F."/>
            <person name="Punt P.J."/>
            <person name="Ram A.F."/>
            <person name="Ramon A."/>
            <person name="Rauscher S."/>
            <person name="Record E."/>
            <person name="Riano-Pachon D.M."/>
            <person name="Robert V."/>
            <person name="Roehrig J."/>
            <person name="Ruller R."/>
            <person name="Salamov A."/>
            <person name="Salih N.S."/>
            <person name="Samson R.A."/>
            <person name="Sandor E."/>
            <person name="Sanguinetti M."/>
            <person name="Schuetze T."/>
            <person name="Sepcic K."/>
            <person name="Shelest E."/>
            <person name="Sherlock G."/>
            <person name="Sophianopoulou V."/>
            <person name="Squina F.M."/>
            <person name="Sun H."/>
            <person name="Susca A."/>
            <person name="Todd R.B."/>
            <person name="Tsang A."/>
            <person name="Unkles S.E."/>
            <person name="van de Wiele N."/>
            <person name="van Rossen-Uffink D."/>
            <person name="Oliveira J.V."/>
            <person name="Vesth T.C."/>
            <person name="Visser J."/>
            <person name="Yu J.-H."/>
            <person name="Zhou M."/>
            <person name="Andersen M.R."/>
            <person name="Archer D.B."/>
            <person name="Baker S.E."/>
            <person name="Benoit I."/>
            <person name="Brakhage A.A."/>
            <person name="Braus G.H."/>
            <person name="Fischer R."/>
            <person name="Frisvad J.C."/>
            <person name="Goldman G.H."/>
            <person name="Houbraken J."/>
            <person name="Oakley B."/>
            <person name="Pocsi I."/>
            <person name="Scazzocchio C."/>
            <person name="Seiboth B."/>
            <person name="vanKuyk P.A."/>
            <person name="Wortman J."/>
            <person name="Dyer P.S."/>
            <person name="Grigoriev I.V."/>
        </authorList>
    </citation>
    <scope>NUCLEOTIDE SEQUENCE [LARGE SCALE GENOMIC DNA]</scope>
    <source>
        <strain evidence="7">CBS 506.65</strain>
    </source>
</reference>
<evidence type="ECO:0000256" key="2">
    <source>
        <dbReference type="ARBA" id="ARBA00022737"/>
    </source>
</evidence>
<dbReference type="InterPro" id="IPR036285">
    <property type="entry name" value="PRP4-like_sf"/>
</dbReference>
<dbReference type="Pfam" id="PF00400">
    <property type="entry name" value="WD40"/>
    <property type="match status" value="5"/>
</dbReference>
<evidence type="ECO:0000313" key="7">
    <source>
        <dbReference type="Proteomes" id="UP000184188"/>
    </source>
</evidence>
<keyword evidence="2" id="KW-0677">Repeat</keyword>
<sequence>MMHPARQAYVEEAEDTDMGVDLANIPVDRDYELPSAAGGIPPERASAILSQFERKRRAAAMAVPTDDNRVRARLRELGEPITLFGEGPVDRRDRLRELLTDLADRQAAAAAEGDVEMQEAIAEAEAEAEEEEEGDHQEEFYTEGTPELLQTRQAIARFSLPRARARVAQLKEDSTIPLRTHIKHRKAIKEKLQGFELYGSQIAGDRPVSITRFAPDGQTIAAGNWAGGIKLLTVPNLEEKATLTGHTDRVGGLSWFPGATLPSSTVSESAVNLASGGGEGTVALWSLNSDKPLSTLSGHSGRVCRLEFHPSGRYLASASFDTTWRLWDVETTSELLLQEGHSREVYAVAFNGDGSLLASGGLDSIGRIWDLRTGRTVMILEGHIREIYGLDWGADGYRVLSGSGDGWVKCWDLRQVRNIGGIGAHKSVVSDLRWFKGSESTSFTNLPTSQPAAADDSTSAATTQPRKAGTFFVSSGFDKNVNIFSADDWSLVKSLSGHSGNVLSTDISDDARWIASCGHDRTVKLWGIE</sequence>
<dbReference type="PROSITE" id="PS50294">
    <property type="entry name" value="WD_REPEATS_REGION"/>
    <property type="match status" value="4"/>
</dbReference>
<dbReference type="InterPro" id="IPR001680">
    <property type="entry name" value="WD40_rpt"/>
</dbReference>
<dbReference type="SUPFAM" id="SSF158230">
    <property type="entry name" value="PRP4-like"/>
    <property type="match status" value="1"/>
</dbReference>